<dbReference type="RefSeq" id="WP_198319864.1">
    <property type="nucleotide sequence ID" value="NZ_CP022540.1"/>
</dbReference>
<keyword evidence="7" id="KW-1185">Reference proteome</keyword>
<keyword evidence="1" id="KW-0145">Chemotaxis</keyword>
<dbReference type="InterPro" id="IPR003660">
    <property type="entry name" value="HAMP_dom"/>
</dbReference>
<dbReference type="SUPFAM" id="SSF58104">
    <property type="entry name" value="Methyl-accepting chemotaxis protein (MCP) signaling domain"/>
    <property type="match status" value="1"/>
</dbReference>
<dbReference type="GO" id="GO:0020037">
    <property type="term" value="F:heme binding"/>
    <property type="evidence" value="ECO:0007669"/>
    <property type="project" value="InterPro"/>
</dbReference>
<dbReference type="EMBL" id="CP022540">
    <property type="protein sequence ID" value="ASP19044.1"/>
    <property type="molecule type" value="Genomic_DNA"/>
</dbReference>
<name>A0A222DYJ6_9RHOB</name>
<proteinExistence type="inferred from homology"/>
<dbReference type="InterPro" id="IPR044398">
    <property type="entry name" value="Globin-sensor_dom"/>
</dbReference>
<dbReference type="Pfam" id="PF11563">
    <property type="entry name" value="Protoglobin"/>
    <property type="match status" value="1"/>
</dbReference>
<comment type="similarity">
    <text evidence="2">Belongs to the methyl-accepting chemotaxis (MCP) protein family.</text>
</comment>
<keyword evidence="3" id="KW-0807">Transducer</keyword>
<dbReference type="Proteomes" id="UP000203589">
    <property type="component" value="Chromosome"/>
</dbReference>
<dbReference type="Pfam" id="PF00015">
    <property type="entry name" value="MCPsignal"/>
    <property type="match status" value="1"/>
</dbReference>
<evidence type="ECO:0000313" key="7">
    <source>
        <dbReference type="Proteomes" id="UP000203589"/>
    </source>
</evidence>
<protein>
    <submittedName>
        <fullName evidence="6">Methyl-accepting chemotaxis protein III</fullName>
    </submittedName>
</protein>
<dbReference type="InterPro" id="IPR051310">
    <property type="entry name" value="MCP_chemotaxis"/>
</dbReference>
<evidence type="ECO:0000256" key="3">
    <source>
        <dbReference type="PROSITE-ProRule" id="PRU00284"/>
    </source>
</evidence>
<organism evidence="6 7">
    <name type="scientific">Antarctobacter heliothermus</name>
    <dbReference type="NCBI Taxonomy" id="74033"/>
    <lineage>
        <taxon>Bacteria</taxon>
        <taxon>Pseudomonadati</taxon>
        <taxon>Pseudomonadota</taxon>
        <taxon>Alphaproteobacteria</taxon>
        <taxon>Rhodobacterales</taxon>
        <taxon>Roseobacteraceae</taxon>
        <taxon>Antarctobacter</taxon>
    </lineage>
</organism>
<sequence length="484" mass="51154">MTPELKKKLAQFQLDGSDTDTLREVGRLLIPELDTVLKAFYARALRDPDTAAFFVTPDRVDFARNAQKKHWSRLLSGDFGDDYLASVDRIGRTHARINLPLDTYMSAYSLATSDLIAALFKRVPRRSRGRLADMIGVLTRAFALDIERVVETCFSILAEEQTAAFSHLNTAIDKLADGDLTHVIPAPQHSDYPVRFDDVRQKLNAATGNLRATMTQVTGTMANLGKIIGEVASASDDLSQRTANQAASLEQTAAAVHELSVNVASSAENTAEADQVAASAAQTAMEGARTVQEASGAMTRIQTSSDQITRIIGLIDDIAFQTNLLALNAGVEAARAGSAGRGFSVVAEEVRVLAGNASGAARQITELVSNSSKEVAAGVDLIDNAGRNLQAIVDSFEKVSSLTATIATASGEQSTALSEVNSAVSQMDTVTQQNAAMVEQTTAAASMMRRNAADVESALAGLKLTDGHTAGNADIGAMHGDVAA</sequence>
<dbReference type="SUPFAM" id="SSF46458">
    <property type="entry name" value="Globin-like"/>
    <property type="match status" value="1"/>
</dbReference>
<evidence type="ECO:0000256" key="2">
    <source>
        <dbReference type="ARBA" id="ARBA00029447"/>
    </source>
</evidence>
<dbReference type="InterPro" id="IPR039379">
    <property type="entry name" value="Protoglobin_sensor_dom"/>
</dbReference>
<reference evidence="6 7" key="1">
    <citation type="submission" date="2017-07" db="EMBL/GenBank/DDBJ databases">
        <title>Genome Sequence of Antarctobacter heliothermus Strain SMS3 Isolated from a culture of the Diatom Skeletonema marinoi.</title>
        <authorList>
            <person name="Topel M."/>
            <person name="Pinder M.I.M."/>
            <person name="Johansson O.N."/>
            <person name="Kourtchenko O."/>
            <person name="Godhe A."/>
            <person name="Clarke A.K."/>
        </authorList>
    </citation>
    <scope>NUCLEOTIDE SEQUENCE [LARGE SCALE GENOMIC DNA]</scope>
    <source>
        <strain evidence="6 7">SMS3</strain>
    </source>
</reference>
<feature type="domain" description="Methyl-accepting transducer" evidence="4">
    <location>
        <begin position="220"/>
        <end position="449"/>
    </location>
</feature>
<dbReference type="SMART" id="SM00283">
    <property type="entry name" value="MA"/>
    <property type="match status" value="1"/>
</dbReference>
<dbReference type="PRINTS" id="PR00260">
    <property type="entry name" value="CHEMTRNSDUCR"/>
</dbReference>
<dbReference type="KEGG" id="aht:ANTHELSMS3_00320"/>
<dbReference type="CDD" id="cd01068">
    <property type="entry name" value="globin_sensor"/>
    <property type="match status" value="1"/>
</dbReference>
<dbReference type="GO" id="GO:0006935">
    <property type="term" value="P:chemotaxis"/>
    <property type="evidence" value="ECO:0007669"/>
    <property type="project" value="UniProtKB-KW"/>
</dbReference>
<dbReference type="GO" id="GO:0004888">
    <property type="term" value="F:transmembrane signaling receptor activity"/>
    <property type="evidence" value="ECO:0007669"/>
    <property type="project" value="InterPro"/>
</dbReference>
<dbReference type="GO" id="GO:0019825">
    <property type="term" value="F:oxygen binding"/>
    <property type="evidence" value="ECO:0007669"/>
    <property type="project" value="InterPro"/>
</dbReference>
<feature type="domain" description="HAMP" evidence="5">
    <location>
        <begin position="159"/>
        <end position="215"/>
    </location>
</feature>
<dbReference type="CDD" id="cd11386">
    <property type="entry name" value="MCP_signal"/>
    <property type="match status" value="1"/>
</dbReference>
<dbReference type="PANTHER" id="PTHR43531:SF11">
    <property type="entry name" value="METHYL-ACCEPTING CHEMOTAXIS PROTEIN 3"/>
    <property type="match status" value="1"/>
</dbReference>
<dbReference type="GO" id="GO:0007165">
    <property type="term" value="P:signal transduction"/>
    <property type="evidence" value="ECO:0007669"/>
    <property type="project" value="UniProtKB-KW"/>
</dbReference>
<accession>A0A222DYJ6</accession>
<dbReference type="Gene3D" id="1.10.490.10">
    <property type="entry name" value="Globins"/>
    <property type="match status" value="1"/>
</dbReference>
<evidence type="ECO:0000313" key="6">
    <source>
        <dbReference type="EMBL" id="ASP19044.1"/>
    </source>
</evidence>
<evidence type="ECO:0000259" key="5">
    <source>
        <dbReference type="PROSITE" id="PS50885"/>
    </source>
</evidence>
<dbReference type="PROSITE" id="PS50885">
    <property type="entry name" value="HAMP"/>
    <property type="match status" value="1"/>
</dbReference>
<dbReference type="InterPro" id="IPR012292">
    <property type="entry name" value="Globin/Proto"/>
</dbReference>
<dbReference type="GO" id="GO:0016020">
    <property type="term" value="C:membrane"/>
    <property type="evidence" value="ECO:0007669"/>
    <property type="project" value="InterPro"/>
</dbReference>
<gene>
    <name evidence="6" type="ORF">ANTHELSMS3_00320</name>
</gene>
<dbReference type="InterPro" id="IPR004089">
    <property type="entry name" value="MCPsignal_dom"/>
</dbReference>
<dbReference type="PANTHER" id="PTHR43531">
    <property type="entry name" value="PROTEIN ICFG"/>
    <property type="match status" value="1"/>
</dbReference>
<dbReference type="PROSITE" id="PS50111">
    <property type="entry name" value="CHEMOTAXIS_TRANSDUC_2"/>
    <property type="match status" value="1"/>
</dbReference>
<dbReference type="InterPro" id="IPR009050">
    <property type="entry name" value="Globin-like_sf"/>
</dbReference>
<dbReference type="AlphaFoldDB" id="A0A222DYJ6"/>
<dbReference type="Gene3D" id="1.10.287.950">
    <property type="entry name" value="Methyl-accepting chemotaxis protein"/>
    <property type="match status" value="1"/>
</dbReference>
<evidence type="ECO:0000259" key="4">
    <source>
        <dbReference type="PROSITE" id="PS50111"/>
    </source>
</evidence>
<dbReference type="InterPro" id="IPR004090">
    <property type="entry name" value="Chemotax_Me-accpt_rcpt"/>
</dbReference>
<evidence type="ECO:0000256" key="1">
    <source>
        <dbReference type="ARBA" id="ARBA00022500"/>
    </source>
</evidence>